<dbReference type="GO" id="GO:0005829">
    <property type="term" value="C:cytosol"/>
    <property type="evidence" value="ECO:0007669"/>
    <property type="project" value="TreeGrafter"/>
</dbReference>
<evidence type="ECO:0000313" key="2">
    <source>
        <dbReference type="EMBL" id="ANF98086.1"/>
    </source>
</evidence>
<dbReference type="InterPro" id="IPR037407">
    <property type="entry name" value="MLP_fam"/>
</dbReference>
<dbReference type="EMBL" id="CP013023">
    <property type="protein sequence ID" value="ANF98086.1"/>
    <property type="molecule type" value="Genomic_DNA"/>
</dbReference>
<keyword evidence="3" id="KW-1185">Reference proteome</keyword>
<dbReference type="InterPro" id="IPR005153">
    <property type="entry name" value="MbtH-like_dom"/>
</dbReference>
<accession>A0A172ZKD2</accession>
<dbReference type="SMART" id="SM00923">
    <property type="entry name" value="MbtH"/>
    <property type="match status" value="1"/>
</dbReference>
<proteinExistence type="predicted"/>
<dbReference type="RefSeq" id="WP_060536167.1">
    <property type="nucleotide sequence ID" value="NZ_CP013023.1"/>
</dbReference>
<protein>
    <submittedName>
        <fullName evidence="2">Protein mbtH</fullName>
    </submittedName>
</protein>
<dbReference type="Pfam" id="PF03621">
    <property type="entry name" value="MbtH"/>
    <property type="match status" value="1"/>
</dbReference>
<dbReference type="KEGG" id="pbv:AR543_20110"/>
<sequence length="70" mass="8168">MNNPFEQIDGQYIVLINEEHQYSLWPAAMDIPAGWSVSLSVADRQTCMDYIAENWQDLRPRSIRQQTAVR</sequence>
<dbReference type="OrthoDB" id="7584480at2"/>
<reference evidence="2 3" key="2">
    <citation type="journal article" date="2016" name="Int. J. Syst. Evol. Microbiol.">
        <title>Paenibacillus bovis sp. nov., isolated from raw yak (Bos grunniens) milk.</title>
        <authorList>
            <person name="Gao C."/>
            <person name="Han J."/>
            <person name="Liu Z."/>
            <person name="Xu X."/>
            <person name="Hang F."/>
            <person name="Wu Z."/>
        </authorList>
    </citation>
    <scope>NUCLEOTIDE SEQUENCE [LARGE SCALE GENOMIC DNA]</scope>
    <source>
        <strain evidence="2 3">BD3526</strain>
    </source>
</reference>
<dbReference type="InterPro" id="IPR038020">
    <property type="entry name" value="MbtH-like_sf"/>
</dbReference>
<dbReference type="SUPFAM" id="SSF160582">
    <property type="entry name" value="MbtH-like"/>
    <property type="match status" value="1"/>
</dbReference>
<dbReference type="AlphaFoldDB" id="A0A172ZKD2"/>
<dbReference type="GO" id="GO:0019290">
    <property type="term" value="P:siderophore biosynthetic process"/>
    <property type="evidence" value="ECO:0007669"/>
    <property type="project" value="TreeGrafter"/>
</dbReference>
<name>A0A172ZKD2_9BACL</name>
<gene>
    <name evidence="2" type="ORF">AR543_20110</name>
</gene>
<evidence type="ECO:0000313" key="3">
    <source>
        <dbReference type="Proteomes" id="UP000078148"/>
    </source>
</evidence>
<reference evidence="3" key="1">
    <citation type="submission" date="2015-10" db="EMBL/GenBank/DDBJ databases">
        <title>Genome of Paenibacillus bovis sp. nov.</title>
        <authorList>
            <person name="Wu Z."/>
            <person name="Gao C."/>
            <person name="Liu Z."/>
            <person name="Zheng H."/>
        </authorList>
    </citation>
    <scope>NUCLEOTIDE SEQUENCE [LARGE SCALE GENOMIC DNA]</scope>
    <source>
        <strain evidence="3">BD3526</strain>
    </source>
</reference>
<dbReference type="PANTHER" id="PTHR38444:SF1">
    <property type="entry name" value="ENTEROBACTIN BIOSYNTHESIS PROTEIN YBDZ"/>
    <property type="match status" value="1"/>
</dbReference>
<dbReference type="Proteomes" id="UP000078148">
    <property type="component" value="Chromosome"/>
</dbReference>
<organism evidence="2 3">
    <name type="scientific">Paenibacillus bovis</name>
    <dbReference type="NCBI Taxonomy" id="1616788"/>
    <lineage>
        <taxon>Bacteria</taxon>
        <taxon>Bacillati</taxon>
        <taxon>Bacillota</taxon>
        <taxon>Bacilli</taxon>
        <taxon>Bacillales</taxon>
        <taxon>Paenibacillaceae</taxon>
        <taxon>Paenibacillus</taxon>
    </lineage>
</organism>
<dbReference type="Gene3D" id="3.90.820.10">
    <property type="entry name" value="Structural Genomics, Unknown Function 30-nov-00 1gh9 Mol_id"/>
    <property type="match status" value="1"/>
</dbReference>
<dbReference type="STRING" id="1616788.AR543_20110"/>
<dbReference type="PANTHER" id="PTHR38444">
    <property type="entry name" value="ENTEROBACTIN BIOSYNTHESIS PROTEIN YBDZ"/>
    <property type="match status" value="1"/>
</dbReference>
<evidence type="ECO:0000259" key="1">
    <source>
        <dbReference type="SMART" id="SM00923"/>
    </source>
</evidence>
<feature type="domain" description="MbtH-like" evidence="1">
    <location>
        <begin position="3"/>
        <end position="53"/>
    </location>
</feature>